<evidence type="ECO:0000313" key="1">
    <source>
        <dbReference type="EMBL" id="CAB5062390.1"/>
    </source>
</evidence>
<protein>
    <submittedName>
        <fullName evidence="1">Unannotated protein</fullName>
    </submittedName>
</protein>
<gene>
    <name evidence="1" type="ORF">UFOPK4358_00437</name>
</gene>
<sequence>MFSDTNSNVFNMLPVLLICHNLIRLRGVLLGRAGSKTTLSGFNAFPCVVAGVGVIIAVPAPATQILPSISIAVDVAISFAVEPRRKFHKGAPNDE</sequence>
<dbReference type="EMBL" id="CAFBQQ010000046">
    <property type="protein sequence ID" value="CAB5062390.1"/>
    <property type="molecule type" value="Genomic_DNA"/>
</dbReference>
<accession>A0A6J7UA68</accession>
<proteinExistence type="predicted"/>
<dbReference type="AlphaFoldDB" id="A0A6J7UA68"/>
<name>A0A6J7UA68_9ZZZZ</name>
<organism evidence="1">
    <name type="scientific">freshwater metagenome</name>
    <dbReference type="NCBI Taxonomy" id="449393"/>
    <lineage>
        <taxon>unclassified sequences</taxon>
        <taxon>metagenomes</taxon>
        <taxon>ecological metagenomes</taxon>
    </lineage>
</organism>
<reference evidence="1" key="1">
    <citation type="submission" date="2020-05" db="EMBL/GenBank/DDBJ databases">
        <authorList>
            <person name="Chiriac C."/>
            <person name="Salcher M."/>
            <person name="Ghai R."/>
            <person name="Kavagutti S V."/>
        </authorList>
    </citation>
    <scope>NUCLEOTIDE SEQUENCE</scope>
</reference>